<feature type="compositionally biased region" description="Low complexity" evidence="6">
    <location>
        <begin position="1021"/>
        <end position="1041"/>
    </location>
</feature>
<dbReference type="PROSITE" id="PS00660">
    <property type="entry name" value="FERM_1"/>
    <property type="match status" value="1"/>
</dbReference>
<evidence type="ECO:0000256" key="6">
    <source>
        <dbReference type="SAM" id="MobiDB-lite"/>
    </source>
</evidence>
<dbReference type="PRINTS" id="PR00935">
    <property type="entry name" value="BAND41"/>
</dbReference>
<dbReference type="SMART" id="SM01196">
    <property type="entry name" value="FERM_C"/>
    <property type="match status" value="1"/>
</dbReference>
<dbReference type="InterPro" id="IPR035963">
    <property type="entry name" value="FERM_2"/>
</dbReference>
<keyword evidence="3" id="KW-0597">Phosphoprotein</keyword>
<dbReference type="InterPro" id="IPR014352">
    <property type="entry name" value="FERM/acyl-CoA-bd_prot_sf"/>
</dbReference>
<dbReference type="InterPro" id="IPR014847">
    <property type="entry name" value="FA"/>
</dbReference>
<dbReference type="GO" id="GO:0048731">
    <property type="term" value="P:system development"/>
    <property type="evidence" value="ECO:0007669"/>
    <property type="project" value="UniProtKB-ARBA"/>
</dbReference>
<feature type="compositionally biased region" description="Basic and acidic residues" evidence="6">
    <location>
        <begin position="460"/>
        <end position="504"/>
    </location>
</feature>
<dbReference type="Pfam" id="PF05902">
    <property type="entry name" value="4_1_CTD"/>
    <property type="match status" value="1"/>
</dbReference>
<dbReference type="EMBL" id="OA886648">
    <property type="protein sequence ID" value="CAD7282969.1"/>
    <property type="molecule type" value="Genomic_DNA"/>
</dbReference>
<dbReference type="SUPFAM" id="SSF50729">
    <property type="entry name" value="PH domain-like"/>
    <property type="match status" value="1"/>
</dbReference>
<dbReference type="GO" id="GO:0009887">
    <property type="term" value="P:animal organ morphogenesis"/>
    <property type="evidence" value="ECO:0007669"/>
    <property type="project" value="UniProtKB-ARBA"/>
</dbReference>
<dbReference type="GO" id="GO:0003779">
    <property type="term" value="F:actin binding"/>
    <property type="evidence" value="ECO:0007669"/>
    <property type="project" value="InterPro"/>
</dbReference>
<dbReference type="SMART" id="SM00295">
    <property type="entry name" value="B41"/>
    <property type="match status" value="1"/>
</dbReference>
<dbReference type="GO" id="GO:0005856">
    <property type="term" value="C:cytoskeleton"/>
    <property type="evidence" value="ECO:0007669"/>
    <property type="project" value="InterPro"/>
</dbReference>
<dbReference type="InterPro" id="IPR019747">
    <property type="entry name" value="FERM_CS"/>
</dbReference>
<feature type="compositionally biased region" description="Basic and acidic residues" evidence="6">
    <location>
        <begin position="681"/>
        <end position="700"/>
    </location>
</feature>
<dbReference type="Gene3D" id="2.30.29.30">
    <property type="entry name" value="Pleckstrin-homology domain (PH domain)/Phosphotyrosine-binding domain (PTB)"/>
    <property type="match status" value="1"/>
</dbReference>
<dbReference type="Pfam" id="PF00373">
    <property type="entry name" value="FERM_M"/>
    <property type="match status" value="1"/>
</dbReference>
<keyword evidence="9" id="KW-1185">Reference proteome</keyword>
<feature type="compositionally biased region" description="Basic and acidic residues" evidence="6">
    <location>
        <begin position="910"/>
        <end position="920"/>
    </location>
</feature>
<dbReference type="GO" id="GO:0031032">
    <property type="term" value="P:actomyosin structure organization"/>
    <property type="evidence" value="ECO:0007669"/>
    <property type="project" value="TreeGrafter"/>
</dbReference>
<dbReference type="FunFam" id="1.20.80.10:FF:000001">
    <property type="entry name" value="Erythrocyte membrane protein band 4.1"/>
    <property type="match status" value="1"/>
</dbReference>
<dbReference type="InterPro" id="IPR019749">
    <property type="entry name" value="Band_41_domain"/>
</dbReference>
<feature type="region of interest" description="Disordered" evidence="6">
    <location>
        <begin position="871"/>
        <end position="1073"/>
    </location>
</feature>
<dbReference type="SUPFAM" id="SSF54236">
    <property type="entry name" value="Ubiquitin-like"/>
    <property type="match status" value="1"/>
</dbReference>
<name>A0A7R9GJ39_9CRUS</name>
<dbReference type="Pfam" id="PF08736">
    <property type="entry name" value="FA"/>
    <property type="match status" value="1"/>
</dbReference>
<dbReference type="SMART" id="SM01195">
    <property type="entry name" value="FA"/>
    <property type="match status" value="1"/>
</dbReference>
<accession>A0A7R9GJ39</accession>
<dbReference type="PANTHER" id="PTHR23280:SF21">
    <property type="entry name" value="PROTEIN 4.1 HOMOLOG"/>
    <property type="match status" value="1"/>
</dbReference>
<feature type="compositionally biased region" description="Polar residues" evidence="6">
    <location>
        <begin position="822"/>
        <end position="832"/>
    </location>
</feature>
<dbReference type="CDD" id="cd14473">
    <property type="entry name" value="FERM_B-lobe"/>
    <property type="match status" value="1"/>
</dbReference>
<gene>
    <name evidence="8" type="ORF">NMOB1V02_LOCUS10587</name>
</gene>
<keyword evidence="4" id="KW-0965">Cell junction</keyword>
<dbReference type="Pfam" id="PF09380">
    <property type="entry name" value="FERM_C"/>
    <property type="match status" value="1"/>
</dbReference>
<dbReference type="Gene3D" id="1.20.80.10">
    <property type="match status" value="1"/>
</dbReference>
<feature type="compositionally biased region" description="Polar residues" evidence="6">
    <location>
        <begin position="718"/>
        <end position="727"/>
    </location>
</feature>
<evidence type="ECO:0000256" key="4">
    <source>
        <dbReference type="ARBA" id="ARBA00022949"/>
    </source>
</evidence>
<evidence type="ECO:0000259" key="7">
    <source>
        <dbReference type="PROSITE" id="PS50057"/>
    </source>
</evidence>
<sequence length="1362" mass="150235">MPGVKASDEVKTSKVENGTGSNSTSPKSKQNSGKKILVRVKLLDQRTEEFPIDKQGKGEDLHTAVATSLNLLEKDYFGLQFMDSHETLTWLDLGKRISKQVRDKPWEFTFAVKFYPPDPGQLQEDLTRYLLCLQIRSDILSGKLPCSFVTHALLGSYLAQSELGDFDAEERGPGYLKGIQFAPEQDSDLEDKVMDLHKTHVGQTPAEADGHYLENAKKLAMYGVDLHPAKDLEGVDIMLGVCASGLQVYRDRLRINRFAWPKILKISYKRSHFYIKIRPGEFERFESTVGFKLATPRAAKRLWKTCVEHHTFFRLAVPETPRKKGSLFPRFGSKFRYSGRTQFQTKSALIDRPAPYFERTLTGKRISSRSMDVLGKQTPEMHRGDAKRHTMTNPEEVAEKEEKKRGKRTLWGRSYNNNFESPNSIAEDPQESSLDDTTKSEQTMAVAGPLTKMDKKRLKKEKEENKKLAEKEKRAREREERRLEREEKDREKKEKEQAKKEEKERKKHDKKGKGKSDPKTDGSQLGAETGDTTLSEQEASPKPAGKLVEDSDVTEESVSILEKSPNTSFEKPIGGVAVLPPMELQKIRDRKAAAKEAESTGKVRTDSPGQEPKKEGIHGENFKRKFGKETEFSVGPSATPKPMAGSQEFFSPSAGPERASTPAREHDVHLRTNISSTAALLRDRKDSKHTKEYTYEESELHGGMQRNYEPSKVGFSYEQKSPTSPSEDGSRPASATGARIATGVAYNYATGEEALLLESAKRRQAKSVLNTSTSSAKSDSSTARSSFFSTPSGGTKSPTFGYNKGPEPSVKLSMPSEAHANMPQSGTKSPTFGYNKALETSMKYSVSEAHANAPPSKLKAPTKYSTVIDDPAEFRASAEQKTSYSGLNDVPTEGRPERKTSYSTVIDDPADYRALKDKKPYSTAIGEQTDRKAYSTAIGEPADRKSYSTSIDTPSDRKHSETSGIHAPVDRKSSAGNPTTPTGSKIPVFSGMVGTGSSLKATPIVKTEKTRIGGKKAAVRSSPNGSSSESSSSSSSGSSGDSDVDNYADERIPNLEGASGALPQKWKVSEETSTPKIIKTTTKKTIVSNDDGVVENVEEHVEDLSPGVTAGVLSSTKKTYQSRLEDEKKPYVSATAAAVTTMTSTTREGEDGKRATTQEVALETISDPLVIFLSRNVVMWPSSIDRKLLMEGKAFATTTTTSATQQEQRIVTQELKKTAQVVTSDFSQHDLPPSVIRPESMKYDSSVTDARHHVKHSSSEIPVVETETRKVAVRSEDGAAHLEGEIISSQSVSSKTRTVETITYKTEKDGVLETRVEQKITIQSDGDPIDHDKALAEAIQEATSMNPDMTVEKIEIQQQSNH</sequence>
<dbReference type="PROSITE" id="PS50057">
    <property type="entry name" value="FERM_3"/>
    <property type="match status" value="1"/>
</dbReference>
<dbReference type="Proteomes" id="UP000678499">
    <property type="component" value="Unassembled WGS sequence"/>
</dbReference>
<feature type="region of interest" description="Disordered" evidence="6">
    <location>
        <begin position="762"/>
        <end position="834"/>
    </location>
</feature>
<dbReference type="GO" id="GO:0005886">
    <property type="term" value="C:plasma membrane"/>
    <property type="evidence" value="ECO:0007669"/>
    <property type="project" value="TreeGrafter"/>
</dbReference>
<protein>
    <recommendedName>
        <fullName evidence="2">Moesin/ezrin/radixin homolog 1</fullName>
    </recommendedName>
</protein>
<dbReference type="EMBL" id="CAJPEX010004611">
    <property type="protein sequence ID" value="CAG0923121.1"/>
    <property type="molecule type" value="Genomic_DNA"/>
</dbReference>
<dbReference type="OrthoDB" id="6589456at2759"/>
<feature type="compositionally biased region" description="Polar residues" evidence="6">
    <location>
        <begin position="15"/>
        <end position="33"/>
    </location>
</feature>
<proteinExistence type="predicted"/>
<reference evidence="8" key="1">
    <citation type="submission" date="2020-11" db="EMBL/GenBank/DDBJ databases">
        <authorList>
            <person name="Tran Van P."/>
        </authorList>
    </citation>
    <scope>NUCLEOTIDE SEQUENCE</scope>
</reference>
<evidence type="ECO:0000313" key="8">
    <source>
        <dbReference type="EMBL" id="CAD7282969.1"/>
    </source>
</evidence>
<feature type="compositionally biased region" description="Basic and acidic residues" evidence="6">
    <location>
        <begin position="379"/>
        <end position="388"/>
    </location>
</feature>
<feature type="region of interest" description="Disordered" evidence="6">
    <location>
        <begin position="588"/>
        <end position="736"/>
    </location>
</feature>
<evidence type="ECO:0000313" key="9">
    <source>
        <dbReference type="Proteomes" id="UP000678499"/>
    </source>
</evidence>
<feature type="domain" description="FERM" evidence="7">
    <location>
        <begin position="36"/>
        <end position="317"/>
    </location>
</feature>
<dbReference type="GO" id="GO:0005198">
    <property type="term" value="F:structural molecule activity"/>
    <property type="evidence" value="ECO:0007669"/>
    <property type="project" value="InterPro"/>
</dbReference>
<dbReference type="GO" id="GO:0005912">
    <property type="term" value="C:adherens junction"/>
    <property type="evidence" value="ECO:0007669"/>
    <property type="project" value="UniProtKB-SubCell"/>
</dbReference>
<dbReference type="Pfam" id="PF09379">
    <property type="entry name" value="FERM_N"/>
    <property type="match status" value="1"/>
</dbReference>
<dbReference type="InterPro" id="IPR018980">
    <property type="entry name" value="FERM_PH-like_C"/>
</dbReference>
<dbReference type="PROSITE" id="PS00661">
    <property type="entry name" value="FERM_2"/>
    <property type="match status" value="1"/>
</dbReference>
<dbReference type="InterPro" id="IPR029071">
    <property type="entry name" value="Ubiquitin-like_domsf"/>
</dbReference>
<evidence type="ECO:0000256" key="2">
    <source>
        <dbReference type="ARBA" id="ARBA00022025"/>
    </source>
</evidence>
<dbReference type="InterPro" id="IPR000798">
    <property type="entry name" value="Ez/rad/moesin-like"/>
</dbReference>
<evidence type="ECO:0000256" key="3">
    <source>
        <dbReference type="ARBA" id="ARBA00022553"/>
    </source>
</evidence>
<evidence type="ECO:0000256" key="1">
    <source>
        <dbReference type="ARBA" id="ARBA00004536"/>
    </source>
</evidence>
<dbReference type="FunFam" id="2.30.29.30:FF:000001">
    <property type="entry name" value="Erythrocyte membrane protein band 4.1"/>
    <property type="match status" value="1"/>
</dbReference>
<feature type="compositionally biased region" description="Low complexity" evidence="6">
    <location>
        <begin position="771"/>
        <end position="792"/>
    </location>
</feature>
<dbReference type="PANTHER" id="PTHR23280">
    <property type="entry name" value="4.1 G PROTEIN"/>
    <property type="match status" value="1"/>
</dbReference>
<comment type="subcellular location">
    <subcellularLocation>
        <location evidence="1">Cell junction</location>
        <location evidence="1">Adherens junction</location>
    </subcellularLocation>
    <subcellularLocation>
        <location evidence="5">Cell projection</location>
        <location evidence="5">Rhabdomere</location>
    </subcellularLocation>
</comment>
<dbReference type="SUPFAM" id="SSF47031">
    <property type="entry name" value="Second domain of FERM"/>
    <property type="match status" value="1"/>
</dbReference>
<dbReference type="Gene3D" id="3.10.20.90">
    <property type="entry name" value="Phosphatidylinositol 3-kinase Catalytic Subunit, Chain A, domain 1"/>
    <property type="match status" value="1"/>
</dbReference>
<dbReference type="InterPro" id="IPR011993">
    <property type="entry name" value="PH-like_dom_sf"/>
</dbReference>
<dbReference type="InterPro" id="IPR019748">
    <property type="entry name" value="FERM_central"/>
</dbReference>
<feature type="compositionally biased region" description="Polar residues" evidence="6">
    <location>
        <begin position="974"/>
        <end position="983"/>
    </location>
</feature>
<feature type="region of interest" description="Disordered" evidence="6">
    <location>
        <begin position="372"/>
        <end position="574"/>
    </location>
</feature>
<dbReference type="PRINTS" id="PR00661">
    <property type="entry name" value="ERMFAMILY"/>
</dbReference>
<dbReference type="InterPro" id="IPR008379">
    <property type="entry name" value="Band_4.1_C"/>
</dbReference>
<evidence type="ECO:0000256" key="5">
    <source>
        <dbReference type="ARBA" id="ARBA00043944"/>
    </source>
</evidence>
<dbReference type="InterPro" id="IPR000299">
    <property type="entry name" value="FERM_domain"/>
</dbReference>
<feature type="compositionally biased region" description="Polar residues" evidence="6">
    <location>
        <begin position="414"/>
        <end position="424"/>
    </location>
</feature>
<feature type="region of interest" description="Disordered" evidence="6">
    <location>
        <begin position="1"/>
        <end position="33"/>
    </location>
</feature>
<dbReference type="InterPro" id="IPR018979">
    <property type="entry name" value="FERM_N"/>
</dbReference>
<dbReference type="CDD" id="cd13184">
    <property type="entry name" value="FERM_C_4_1_family"/>
    <property type="match status" value="1"/>
</dbReference>
<feature type="compositionally biased region" description="Basic and acidic residues" evidence="6">
    <location>
        <begin position="1"/>
        <end position="14"/>
    </location>
</feature>
<feature type="compositionally biased region" description="Basic and acidic residues" evidence="6">
    <location>
        <begin position="588"/>
        <end position="631"/>
    </location>
</feature>
<organism evidence="8">
    <name type="scientific">Notodromas monacha</name>
    <dbReference type="NCBI Taxonomy" id="399045"/>
    <lineage>
        <taxon>Eukaryota</taxon>
        <taxon>Metazoa</taxon>
        <taxon>Ecdysozoa</taxon>
        <taxon>Arthropoda</taxon>
        <taxon>Crustacea</taxon>
        <taxon>Oligostraca</taxon>
        <taxon>Ostracoda</taxon>
        <taxon>Podocopa</taxon>
        <taxon>Podocopida</taxon>
        <taxon>Cypridocopina</taxon>
        <taxon>Cypridoidea</taxon>
        <taxon>Cyprididae</taxon>
        <taxon>Notodromas</taxon>
    </lineage>
</organism>